<evidence type="ECO:0000259" key="4">
    <source>
        <dbReference type="PROSITE" id="PS50995"/>
    </source>
</evidence>
<evidence type="ECO:0000256" key="2">
    <source>
        <dbReference type="ARBA" id="ARBA00023125"/>
    </source>
</evidence>
<dbReference type="PANTHER" id="PTHR42756:SF1">
    <property type="entry name" value="TRANSCRIPTIONAL REPRESSOR OF EMRAB OPERON"/>
    <property type="match status" value="1"/>
</dbReference>
<dbReference type="SMART" id="SM00347">
    <property type="entry name" value="HTH_MARR"/>
    <property type="match status" value="1"/>
</dbReference>
<protein>
    <submittedName>
        <fullName evidence="5">DNA-binding transcriptional regulator, MarR family</fullName>
    </submittedName>
</protein>
<dbReference type="PROSITE" id="PS50995">
    <property type="entry name" value="HTH_MARR_2"/>
    <property type="match status" value="1"/>
</dbReference>
<dbReference type="Proteomes" id="UP000184245">
    <property type="component" value="Unassembled WGS sequence"/>
</dbReference>
<keyword evidence="1" id="KW-0805">Transcription regulation</keyword>
<evidence type="ECO:0000256" key="1">
    <source>
        <dbReference type="ARBA" id="ARBA00023015"/>
    </source>
</evidence>
<dbReference type="PANTHER" id="PTHR42756">
    <property type="entry name" value="TRANSCRIPTIONAL REGULATOR, MARR"/>
    <property type="match status" value="1"/>
</dbReference>
<dbReference type="OrthoDB" id="6462103at2"/>
<accession>A0A1M5BJS3</accession>
<organism evidence="5 6">
    <name type="scientific">Lactonifactor longoviformis DSM 17459</name>
    <dbReference type="NCBI Taxonomy" id="1122155"/>
    <lineage>
        <taxon>Bacteria</taxon>
        <taxon>Bacillati</taxon>
        <taxon>Bacillota</taxon>
        <taxon>Clostridia</taxon>
        <taxon>Eubacteriales</taxon>
        <taxon>Clostridiaceae</taxon>
        <taxon>Lactonifactor</taxon>
    </lineage>
</organism>
<keyword evidence="6" id="KW-1185">Reference proteome</keyword>
<reference evidence="5 6" key="1">
    <citation type="submission" date="2016-11" db="EMBL/GenBank/DDBJ databases">
        <authorList>
            <person name="Jaros S."/>
            <person name="Januszkiewicz K."/>
            <person name="Wedrychowicz H."/>
        </authorList>
    </citation>
    <scope>NUCLEOTIDE SEQUENCE [LARGE SCALE GENOMIC DNA]</scope>
    <source>
        <strain evidence="5 6">DSM 17459</strain>
    </source>
</reference>
<dbReference type="InterPro" id="IPR000835">
    <property type="entry name" value="HTH_MarR-typ"/>
</dbReference>
<dbReference type="InterPro" id="IPR036388">
    <property type="entry name" value="WH-like_DNA-bd_sf"/>
</dbReference>
<evidence type="ECO:0000313" key="5">
    <source>
        <dbReference type="EMBL" id="SHF42696.1"/>
    </source>
</evidence>
<keyword evidence="3" id="KW-0804">Transcription</keyword>
<dbReference type="PROSITE" id="PS01117">
    <property type="entry name" value="HTH_MARR_1"/>
    <property type="match status" value="1"/>
</dbReference>
<dbReference type="Pfam" id="PF01047">
    <property type="entry name" value="MarR"/>
    <property type="match status" value="1"/>
</dbReference>
<dbReference type="InterPro" id="IPR023187">
    <property type="entry name" value="Tscrpt_reg_MarR-type_CS"/>
</dbReference>
<dbReference type="RefSeq" id="WP_072854256.1">
    <property type="nucleotide sequence ID" value="NZ_FQVI01000027.1"/>
</dbReference>
<dbReference type="GO" id="GO:0003700">
    <property type="term" value="F:DNA-binding transcription factor activity"/>
    <property type="evidence" value="ECO:0007669"/>
    <property type="project" value="InterPro"/>
</dbReference>
<dbReference type="AlphaFoldDB" id="A0A1M5BJS3"/>
<dbReference type="PRINTS" id="PR00598">
    <property type="entry name" value="HTHMARR"/>
</dbReference>
<proteinExistence type="predicted"/>
<gene>
    <name evidence="5" type="ORF">SAMN02745158_03697</name>
</gene>
<evidence type="ECO:0000256" key="3">
    <source>
        <dbReference type="ARBA" id="ARBA00023163"/>
    </source>
</evidence>
<dbReference type="GO" id="GO:0003677">
    <property type="term" value="F:DNA binding"/>
    <property type="evidence" value="ECO:0007669"/>
    <property type="project" value="UniProtKB-KW"/>
</dbReference>
<dbReference type="SUPFAM" id="SSF46785">
    <property type="entry name" value="Winged helix' DNA-binding domain"/>
    <property type="match status" value="1"/>
</dbReference>
<dbReference type="Gene3D" id="1.10.10.10">
    <property type="entry name" value="Winged helix-like DNA-binding domain superfamily/Winged helix DNA-binding domain"/>
    <property type="match status" value="1"/>
</dbReference>
<name>A0A1M5BJS3_9CLOT</name>
<feature type="domain" description="HTH marR-type" evidence="4">
    <location>
        <begin position="1"/>
        <end position="133"/>
    </location>
</feature>
<dbReference type="InterPro" id="IPR036390">
    <property type="entry name" value="WH_DNA-bd_sf"/>
</dbReference>
<dbReference type="EMBL" id="FQVI01000027">
    <property type="protein sequence ID" value="SHF42696.1"/>
    <property type="molecule type" value="Genomic_DNA"/>
</dbReference>
<keyword evidence="2 5" id="KW-0238">DNA-binding</keyword>
<dbReference type="STRING" id="1122155.SAMN02745158_03697"/>
<sequence>MREFVKWSAILNLSLSGYLDKKMAKFEINSSQFFYILKICESPGMTQDCVFQNVYRNPSNITRALAQLEGKGYIERKPSREDKRTYYLFPTEKAVDSYEEILSILMECVEEVLAPLTNGEKEVLPALLRKTAEKAFQMNQDEKERLEEM</sequence>
<evidence type="ECO:0000313" key="6">
    <source>
        <dbReference type="Proteomes" id="UP000184245"/>
    </source>
</evidence>